<keyword evidence="6 9" id="KW-1133">Transmembrane helix</keyword>
<feature type="domain" description="Tripartite ATP-independent periplasmic transporters DctQ component" evidence="10">
    <location>
        <begin position="25"/>
        <end position="153"/>
    </location>
</feature>
<evidence type="ECO:0000256" key="9">
    <source>
        <dbReference type="SAM" id="Phobius"/>
    </source>
</evidence>
<evidence type="ECO:0000256" key="2">
    <source>
        <dbReference type="ARBA" id="ARBA00022448"/>
    </source>
</evidence>
<feature type="transmembrane region" description="Helical" evidence="9">
    <location>
        <begin position="14"/>
        <end position="35"/>
    </location>
</feature>
<dbReference type="EMBL" id="VNHM01000002">
    <property type="protein sequence ID" value="TYO97452.1"/>
    <property type="molecule type" value="Genomic_DNA"/>
</dbReference>
<organism evidence="11 12">
    <name type="scientific">Desulfallas thermosapovorans DSM 6562</name>
    <dbReference type="NCBI Taxonomy" id="1121431"/>
    <lineage>
        <taxon>Bacteria</taxon>
        <taxon>Bacillati</taxon>
        <taxon>Bacillota</taxon>
        <taxon>Clostridia</taxon>
        <taxon>Eubacteriales</taxon>
        <taxon>Desulfallaceae</taxon>
        <taxon>Desulfallas</taxon>
    </lineage>
</organism>
<dbReference type="Pfam" id="PF04290">
    <property type="entry name" value="DctQ"/>
    <property type="match status" value="1"/>
</dbReference>
<evidence type="ECO:0000256" key="8">
    <source>
        <dbReference type="ARBA" id="ARBA00038436"/>
    </source>
</evidence>
<evidence type="ECO:0000256" key="1">
    <source>
        <dbReference type="ARBA" id="ARBA00004429"/>
    </source>
</evidence>
<keyword evidence="12" id="KW-1185">Reference proteome</keyword>
<dbReference type="InterPro" id="IPR007387">
    <property type="entry name" value="TRAP_DctQ"/>
</dbReference>
<evidence type="ECO:0000256" key="3">
    <source>
        <dbReference type="ARBA" id="ARBA00022475"/>
    </source>
</evidence>
<feature type="transmembrane region" description="Helical" evidence="9">
    <location>
        <begin position="85"/>
        <end position="105"/>
    </location>
</feature>
<gene>
    <name evidence="11" type="ORF">LX24_00647</name>
</gene>
<keyword evidence="3" id="KW-1003">Cell membrane</keyword>
<name>A0A5S4ZX47_9FIRM</name>
<evidence type="ECO:0000256" key="6">
    <source>
        <dbReference type="ARBA" id="ARBA00022989"/>
    </source>
</evidence>
<feature type="transmembrane region" description="Helical" evidence="9">
    <location>
        <begin position="47"/>
        <end position="64"/>
    </location>
</feature>
<reference evidence="11 12" key="1">
    <citation type="submission" date="2019-07" db="EMBL/GenBank/DDBJ databases">
        <title>Genomic Encyclopedia of Type Strains, Phase I: the one thousand microbial genomes (KMG-I) project.</title>
        <authorList>
            <person name="Kyrpides N."/>
        </authorList>
    </citation>
    <scope>NUCLEOTIDE SEQUENCE [LARGE SCALE GENOMIC DNA]</scope>
    <source>
        <strain evidence="11 12">DSM 6562</strain>
    </source>
</reference>
<keyword evidence="7 9" id="KW-0472">Membrane</keyword>
<comment type="similarity">
    <text evidence="8">Belongs to the TRAP transporter small permease family.</text>
</comment>
<evidence type="ECO:0000313" key="11">
    <source>
        <dbReference type="EMBL" id="TYO97452.1"/>
    </source>
</evidence>
<evidence type="ECO:0000259" key="10">
    <source>
        <dbReference type="Pfam" id="PF04290"/>
    </source>
</evidence>
<evidence type="ECO:0000313" key="12">
    <source>
        <dbReference type="Proteomes" id="UP000323166"/>
    </source>
</evidence>
<dbReference type="RefSeq" id="WP_166510682.1">
    <property type="nucleotide sequence ID" value="NZ_VNHM01000002.1"/>
</dbReference>
<feature type="transmembrane region" description="Helical" evidence="9">
    <location>
        <begin position="125"/>
        <end position="146"/>
    </location>
</feature>
<dbReference type="GO" id="GO:0022857">
    <property type="term" value="F:transmembrane transporter activity"/>
    <property type="evidence" value="ECO:0007669"/>
    <property type="project" value="TreeGrafter"/>
</dbReference>
<keyword evidence="4" id="KW-0997">Cell inner membrane</keyword>
<comment type="caution">
    <text evidence="11">The sequence shown here is derived from an EMBL/GenBank/DDBJ whole genome shotgun (WGS) entry which is preliminary data.</text>
</comment>
<dbReference type="Proteomes" id="UP000323166">
    <property type="component" value="Unassembled WGS sequence"/>
</dbReference>
<dbReference type="InterPro" id="IPR055348">
    <property type="entry name" value="DctQ"/>
</dbReference>
<sequence>MDKLKRAYQIFEDFFAGGMLFIGLTMVFVNVVMRYFWGRPQSILDEFSVYFVVWGTLAGMAVALRNDNHIKVDLVYNFLPLSTKYKVSIFANALGLAFCIFYTYYGILLEANYLATGMRSADSRFPLWIVNLIIPISGVMFGIRFIDKLVMLLKDRGEDWKKKYRGEDEEYVNRPSV</sequence>
<dbReference type="AlphaFoldDB" id="A0A5S4ZX47"/>
<comment type="subcellular location">
    <subcellularLocation>
        <location evidence="1">Cell inner membrane</location>
        <topology evidence="1">Multi-pass membrane protein</topology>
    </subcellularLocation>
</comment>
<dbReference type="GO" id="GO:0015740">
    <property type="term" value="P:C4-dicarboxylate transport"/>
    <property type="evidence" value="ECO:0007669"/>
    <property type="project" value="TreeGrafter"/>
</dbReference>
<protein>
    <submittedName>
        <fullName evidence="11">C4-dicarboxylate transporter DctQ subunit</fullName>
    </submittedName>
</protein>
<keyword evidence="5 9" id="KW-0812">Transmembrane</keyword>
<evidence type="ECO:0000256" key="5">
    <source>
        <dbReference type="ARBA" id="ARBA00022692"/>
    </source>
</evidence>
<dbReference type="GO" id="GO:0005886">
    <property type="term" value="C:plasma membrane"/>
    <property type="evidence" value="ECO:0007669"/>
    <property type="project" value="UniProtKB-SubCell"/>
</dbReference>
<keyword evidence="2" id="KW-0813">Transport</keyword>
<evidence type="ECO:0000256" key="7">
    <source>
        <dbReference type="ARBA" id="ARBA00023136"/>
    </source>
</evidence>
<dbReference type="PANTHER" id="PTHR35011:SF2">
    <property type="entry name" value="2,3-DIKETO-L-GULONATE TRAP TRANSPORTER SMALL PERMEASE PROTEIN YIAM"/>
    <property type="match status" value="1"/>
</dbReference>
<dbReference type="PANTHER" id="PTHR35011">
    <property type="entry name" value="2,3-DIKETO-L-GULONATE TRAP TRANSPORTER SMALL PERMEASE PROTEIN YIAM"/>
    <property type="match status" value="1"/>
</dbReference>
<evidence type="ECO:0000256" key="4">
    <source>
        <dbReference type="ARBA" id="ARBA00022519"/>
    </source>
</evidence>
<accession>A0A5S4ZX47</accession>
<proteinExistence type="inferred from homology"/>